<keyword evidence="6" id="KW-1185">Reference proteome</keyword>
<dbReference type="InterPro" id="IPR022441">
    <property type="entry name" value="Para_beta_helix_rpt-2"/>
</dbReference>
<dbReference type="Gene3D" id="2.60.40.10">
    <property type="entry name" value="Immunoglobulins"/>
    <property type="match status" value="1"/>
</dbReference>
<dbReference type="InterPro" id="IPR013783">
    <property type="entry name" value="Ig-like_fold"/>
</dbReference>
<dbReference type="OrthoDB" id="59577at2157"/>
<dbReference type="InterPro" id="IPR006626">
    <property type="entry name" value="PbH1"/>
</dbReference>
<feature type="domain" description="BIG2" evidence="4">
    <location>
        <begin position="1093"/>
        <end position="1173"/>
    </location>
</feature>
<evidence type="ECO:0000256" key="1">
    <source>
        <dbReference type="ARBA" id="ARBA00004906"/>
    </source>
</evidence>
<dbReference type="Gene3D" id="2.60.40.1080">
    <property type="match status" value="3"/>
</dbReference>
<feature type="domain" description="BIG2" evidence="4">
    <location>
        <begin position="603"/>
        <end position="683"/>
    </location>
</feature>
<dbReference type="Pfam" id="PF07705">
    <property type="entry name" value="CARDB"/>
    <property type="match status" value="1"/>
</dbReference>
<evidence type="ECO:0000313" key="6">
    <source>
        <dbReference type="Proteomes" id="UP000826709"/>
    </source>
</evidence>
<dbReference type="InterPro" id="IPR003343">
    <property type="entry name" value="Big_2"/>
</dbReference>
<dbReference type="RefSeq" id="WP_220682502.1">
    <property type="nucleotide sequence ID" value="NZ_CP037968.1"/>
</dbReference>
<accession>A0A8G1A1D4</accession>
<dbReference type="EMBL" id="CP037968">
    <property type="protein sequence ID" value="QYZ78745.1"/>
    <property type="molecule type" value="Genomic_DNA"/>
</dbReference>
<protein>
    <recommendedName>
        <fullName evidence="4">BIG2 domain-containing protein</fullName>
    </recommendedName>
</protein>
<dbReference type="KEGG" id="mfk:E2N92_04525"/>
<evidence type="ECO:0000259" key="4">
    <source>
        <dbReference type="SMART" id="SM00635"/>
    </source>
</evidence>
<gene>
    <name evidence="5" type="ORF">E2N92_04525</name>
</gene>
<dbReference type="InterPro" id="IPR007742">
    <property type="entry name" value="NosD_dom"/>
</dbReference>
<dbReference type="PANTHER" id="PTHR22990:SF15">
    <property type="entry name" value="F-BOX ONLY PROTEIN 10"/>
    <property type="match status" value="1"/>
</dbReference>
<dbReference type="InterPro" id="IPR011635">
    <property type="entry name" value="CARDB"/>
</dbReference>
<reference evidence="5" key="1">
    <citation type="journal article" date="2005" name="Int. J. Syst. Evol. Microbiol.">
        <title>Methanofollis formosanus sp. nov., isolated from a fish pond.</title>
        <authorList>
            <person name="Wu S.Y."/>
            <person name="Chen S.C."/>
            <person name="Lai M.C."/>
        </authorList>
    </citation>
    <scope>NUCLEOTIDE SEQUENCE</scope>
    <source>
        <strain evidence="5">ML15</strain>
    </source>
</reference>
<dbReference type="Pfam" id="PF05048">
    <property type="entry name" value="NosD"/>
    <property type="match status" value="2"/>
</dbReference>
<dbReference type="InterPro" id="IPR008964">
    <property type="entry name" value="Invasin/intimin_cell_adhesion"/>
</dbReference>
<sequence length="1439" mass="153607">MNKSTGIICLILLTLLIAPAAAATLYVDDDGGEGVYTTIGAAVTAAADGDGIIVKDGTYTENVQVDKLLCICSENGAGAVTVTAASPAKPVFNLAANGVTVEGFTVCGPGDWGGVEIVGFKDCTVRKNDVSGCYNGIHIGGDASGNTVEENYCHENDKRGLSVRDTATGNLLFNNTCEKNAEDQICIKDAANNNIIWANAFNGTVELRTANIYHSSAEVTYTYGSKACTGHVGNYYSRYTGADADTNGIGDTPMSFGTYKDEYPMMGLWRNGEITGGPIDPADLVIAIAGAPGCTGEGADVAFEDTVTVTNNGTATAEAFSVFLYATLTSEEEIVVGNLTVESLAGGGAAADLTFTWEPPRREMKMLRAVVDAGEVVTETNETNNEATFTITPPSYGGTTEVTVIKHAENGTVVNSTTVHFRWMERNLPVLGDGKTRYYHQGPVFENEWKMVHPNEPYDKWNPTEDVNLVDYGVMRGTDVRDLCDLVGGMTPGDRITVRARDGWKVSFGYVNIYEYEARQGPLVLTWEADGKKVPGGYRDGMRVFFFADNSTNPHGWHVFGIDDMVNCLRPSDWHFYEDEPSPKGISTKFVKEIHIYTRDPPAVERIVVKPELADVFAGEVQQFVAICYDQYDDVMKNIPVTWSFSNETVGEIEQDGLYTGHAIGTAHVVATVEGVNGTATVFPTEIVAWADPCESAAGWTGTNFLVNDAKFHEGRNSISSGWSTKNSLAERTIIFPERATTLSFDAYVYLDRTVDGDWAKIFLDDTEIVEGKNDGSMWKNYVIDISGYAPGEHTFRLQTHFNESSSKYRYLSVGVDDIRLMAARDVPTGPPVATLYVDDDGGDGIYTTISDAVAASNAGDTIVVKDGVYTENVLVDKLLVIRTENGAGAVTVTAATTGKPVFDVNADGVTVEGFAVRGPTDEHVAGIEIVGFDDCIVRKNDCAGCYNGIHLGGDATGNTVEENYCHENSKRGLSLRDTVAGNLVFNNTCENNAEAEICIKDSAKGNTVWANAFLGPVEIKTANTYHSPEEVTYTYRGGEYTGYVGNHYSRYTGIDDDTNGIGDTSMSFGTYKDDYPMMGEWQNGVISAPAPELTTITLDPTTAGMTVGDGRQFTATARNQYGEEIAGTKFTWTSSNNAVATVNATGYVEAVAAGTATITATSGEVSGTAEVTVSLAPAELTTIVIEPATASLTVGDGRQFTATARNQYGEEIAETTFTWTSSNTAGATVNATGYVEAVAAGTATITATSGEVSGTAEVTVSAAPSPEFTALTLKKGWNFVSVPRTLAPGNDTALIFADVDSAGHSILAFDAAAGLWKTLGENDIVRPLDGIWVYAAESTTVEITVDPAKPATPPTKHLAEGWNAIGFSDIAPEPARDALTSVKDTWAILIGFDAEKQAYEHSAINGATGTHADTCPMIPGKGYWLYMRADGTLAAIST</sequence>
<dbReference type="InterPro" id="IPR012334">
    <property type="entry name" value="Pectin_lyas_fold"/>
</dbReference>
<dbReference type="NCBIfam" id="TIGR03804">
    <property type="entry name" value="para_beta_helix"/>
    <property type="match status" value="4"/>
</dbReference>
<name>A0A8G1A1D4_9EURY</name>
<dbReference type="SMART" id="SM00635">
    <property type="entry name" value="BID_2"/>
    <property type="match status" value="3"/>
</dbReference>
<keyword evidence="3" id="KW-0833">Ubl conjugation pathway</keyword>
<dbReference type="SUPFAM" id="SSF51126">
    <property type="entry name" value="Pectin lyase-like"/>
    <property type="match status" value="2"/>
</dbReference>
<evidence type="ECO:0000256" key="2">
    <source>
        <dbReference type="ARBA" id="ARBA00022737"/>
    </source>
</evidence>
<dbReference type="InterPro" id="IPR051550">
    <property type="entry name" value="SCF-Subunits/Alg-Epimerases"/>
</dbReference>
<dbReference type="SMART" id="SM00710">
    <property type="entry name" value="PbH1"/>
    <property type="match status" value="7"/>
</dbReference>
<comment type="pathway">
    <text evidence="1">Protein modification; protein ubiquitination.</text>
</comment>
<dbReference type="Gene3D" id="2.160.20.10">
    <property type="entry name" value="Single-stranded right-handed beta-helix, Pectin lyase-like"/>
    <property type="match status" value="4"/>
</dbReference>
<proteinExistence type="predicted"/>
<dbReference type="Proteomes" id="UP000826709">
    <property type="component" value="Chromosome"/>
</dbReference>
<evidence type="ECO:0000313" key="5">
    <source>
        <dbReference type="EMBL" id="QYZ78745.1"/>
    </source>
</evidence>
<keyword evidence="2" id="KW-0677">Repeat</keyword>
<evidence type="ECO:0000256" key="3">
    <source>
        <dbReference type="ARBA" id="ARBA00022786"/>
    </source>
</evidence>
<dbReference type="Pfam" id="PF02368">
    <property type="entry name" value="Big_2"/>
    <property type="match status" value="3"/>
</dbReference>
<feature type="domain" description="BIG2" evidence="4">
    <location>
        <begin position="1180"/>
        <end position="1260"/>
    </location>
</feature>
<dbReference type="InterPro" id="IPR011050">
    <property type="entry name" value="Pectin_lyase_fold/virulence"/>
</dbReference>
<dbReference type="PANTHER" id="PTHR22990">
    <property type="entry name" value="F-BOX ONLY PROTEIN"/>
    <property type="match status" value="1"/>
</dbReference>
<reference evidence="5" key="2">
    <citation type="submission" date="2019-03" db="EMBL/GenBank/DDBJ databases">
        <authorList>
            <person name="Chen S.-C."/>
            <person name="Wu S.-Y."/>
            <person name="Lai M.-C."/>
        </authorList>
    </citation>
    <scope>NUCLEOTIDE SEQUENCE</scope>
    <source>
        <strain evidence="5">ML15</strain>
    </source>
</reference>
<dbReference type="SUPFAM" id="SSF49373">
    <property type="entry name" value="Invasin/intimin cell-adhesion fragments"/>
    <property type="match status" value="3"/>
</dbReference>
<organism evidence="5 6">
    <name type="scientific">Methanofollis formosanus</name>
    <dbReference type="NCBI Taxonomy" id="299308"/>
    <lineage>
        <taxon>Archaea</taxon>
        <taxon>Methanobacteriati</taxon>
        <taxon>Methanobacteriota</taxon>
        <taxon>Stenosarchaea group</taxon>
        <taxon>Methanomicrobia</taxon>
        <taxon>Methanomicrobiales</taxon>
        <taxon>Methanomicrobiaceae</taxon>
        <taxon>Methanofollis</taxon>
    </lineage>
</organism>